<accession>A0A9Q4DKT4</accession>
<protein>
    <recommendedName>
        <fullName evidence="3">Major capsid protein E</fullName>
    </recommendedName>
</protein>
<evidence type="ECO:0000313" key="2">
    <source>
        <dbReference type="Proteomes" id="UP001070352"/>
    </source>
</evidence>
<comment type="caution">
    <text evidence="1">The sequence shown here is derived from an EMBL/GenBank/DDBJ whole genome shotgun (WGS) entry which is preliminary data.</text>
</comment>
<evidence type="ECO:0008006" key="3">
    <source>
        <dbReference type="Google" id="ProtNLM"/>
    </source>
</evidence>
<dbReference type="AlphaFoldDB" id="A0A9Q4DKT4"/>
<proteinExistence type="predicted"/>
<dbReference type="EMBL" id="JALANJ010000003">
    <property type="protein sequence ID" value="MCY8119604.1"/>
    <property type="molecule type" value="Genomic_DNA"/>
</dbReference>
<organism evidence="1 2">
    <name type="scientific">Bacillus spizizenii</name>
    <name type="common">Bacillus subtilis subsp. spizizenii</name>
    <dbReference type="NCBI Taxonomy" id="96241"/>
    <lineage>
        <taxon>Bacteria</taxon>
        <taxon>Bacillati</taxon>
        <taxon>Bacillota</taxon>
        <taxon>Bacilli</taxon>
        <taxon>Bacillales</taxon>
        <taxon>Bacillaceae</taxon>
        <taxon>Bacillus</taxon>
    </lineage>
</organism>
<dbReference type="Gene3D" id="3.90.1690.10">
    <property type="entry name" value="phage-related protein like domain"/>
    <property type="match status" value="1"/>
</dbReference>
<evidence type="ECO:0000313" key="1">
    <source>
        <dbReference type="EMBL" id="MCY8119604.1"/>
    </source>
</evidence>
<dbReference type="Proteomes" id="UP001070352">
    <property type="component" value="Unassembled WGS sequence"/>
</dbReference>
<sequence length="337" mass="38205">MPTHGQHNIKNTHYDQFLTNISVSYTDTQNFIGEQVVPIVEVQKQSDKYMVFDYQDHMVADDDIRRAPGTVASEMRTGWSEDAYYAEGYAKRYALYDEEIANADEDAIFNLKEMAAKQVKAKLLLNKEINTANLMTNQNNFHKDLRVSVGESATADLIKWSDYENSDPMKDVFKLREKVERLGGMDMNTLVLSKPVYNILKFHPKLKSTLAGFTSPEMVSDEAIKQLLGVDNLIVANARRATSNQRRVGQGGMTNYIWGNNAVLMYLPKGAARDIPAAAYTYQWTNPQANVVGNQKTREYYSEDSKTLWIETEEWYGQKITSDLGAIVLPDIVNPLT</sequence>
<dbReference type="InterPro" id="IPR053738">
    <property type="entry name" value="Lambda_capsid_assembly"/>
</dbReference>
<reference evidence="1" key="1">
    <citation type="submission" date="2022-02" db="EMBL/GenBank/DDBJ databases">
        <title>Crop Bioprotection Bacillus Genome Sequencing.</title>
        <authorList>
            <person name="Dunlap C."/>
        </authorList>
    </citation>
    <scope>NUCLEOTIDE SEQUENCE</scope>
    <source>
        <strain evidence="1">M18B4</strain>
    </source>
</reference>
<gene>
    <name evidence="1" type="ORF">MOC45_03120</name>
</gene>
<name>A0A9Q4DKT4_BACSC</name>